<dbReference type="SMART" id="SM00422">
    <property type="entry name" value="HTH_MERR"/>
    <property type="match status" value="1"/>
</dbReference>
<dbReference type="InterPro" id="IPR047057">
    <property type="entry name" value="MerR_fam"/>
</dbReference>
<dbReference type="EMBL" id="CP119321">
    <property type="protein sequence ID" value="WEK14132.1"/>
    <property type="molecule type" value="Genomic_DNA"/>
</dbReference>
<dbReference type="CDD" id="cd00592">
    <property type="entry name" value="HTH_MerR-like"/>
    <property type="match status" value="1"/>
</dbReference>
<dbReference type="Gene3D" id="1.10.1660.10">
    <property type="match status" value="1"/>
</dbReference>
<dbReference type="InterPro" id="IPR000551">
    <property type="entry name" value="MerR-type_HTH_dom"/>
</dbReference>
<organism evidence="3 4">
    <name type="scientific">Candidatus Microbacterium phytovorans</name>
    <dbReference type="NCBI Taxonomy" id="3121374"/>
    <lineage>
        <taxon>Bacteria</taxon>
        <taxon>Bacillati</taxon>
        <taxon>Actinomycetota</taxon>
        <taxon>Actinomycetes</taxon>
        <taxon>Micrococcales</taxon>
        <taxon>Microbacteriaceae</taxon>
        <taxon>Microbacterium</taxon>
    </lineage>
</organism>
<gene>
    <name evidence="3" type="ORF">P0Y48_02670</name>
</gene>
<feature type="domain" description="HTH merR-type" evidence="2">
    <location>
        <begin position="38"/>
        <end position="90"/>
    </location>
</feature>
<dbReference type="GO" id="GO:0003677">
    <property type="term" value="F:DNA binding"/>
    <property type="evidence" value="ECO:0007669"/>
    <property type="project" value="UniProtKB-KW"/>
</dbReference>
<accession>A0AAJ5W3X0</accession>
<reference evidence="3" key="1">
    <citation type="submission" date="2023-03" db="EMBL/GenBank/DDBJ databases">
        <title>Andean soil-derived lignocellulolytic bacterial consortium as a source of novel taxa and putative plastic-active enzymes.</title>
        <authorList>
            <person name="Diaz-Garcia L."/>
            <person name="Chuvochina M."/>
            <person name="Feuerriegel G."/>
            <person name="Bunk B."/>
            <person name="Sproer C."/>
            <person name="Streit W.R."/>
            <person name="Rodriguez L.M."/>
            <person name="Overmann J."/>
            <person name="Jimenez D.J."/>
        </authorList>
    </citation>
    <scope>NUCLEOTIDE SEQUENCE</scope>
    <source>
        <strain evidence="3">MAG 4610</strain>
    </source>
</reference>
<dbReference type="PANTHER" id="PTHR30204:SF89">
    <property type="entry name" value="HTH MERR-TYPE DOMAIN-CONTAINING PROTEIN"/>
    <property type="match status" value="1"/>
</dbReference>
<dbReference type="PROSITE" id="PS50937">
    <property type="entry name" value="HTH_MERR_2"/>
    <property type="match status" value="1"/>
</dbReference>
<name>A0AAJ5W3X0_9MICO</name>
<evidence type="ECO:0000256" key="1">
    <source>
        <dbReference type="ARBA" id="ARBA00023125"/>
    </source>
</evidence>
<evidence type="ECO:0000259" key="2">
    <source>
        <dbReference type="PROSITE" id="PS50937"/>
    </source>
</evidence>
<dbReference type="GO" id="GO:0003700">
    <property type="term" value="F:DNA-binding transcription factor activity"/>
    <property type="evidence" value="ECO:0007669"/>
    <property type="project" value="InterPro"/>
</dbReference>
<dbReference type="Pfam" id="PF13411">
    <property type="entry name" value="MerR_1"/>
    <property type="match status" value="1"/>
</dbReference>
<dbReference type="InterPro" id="IPR009061">
    <property type="entry name" value="DNA-bd_dom_put_sf"/>
</dbReference>
<dbReference type="PANTHER" id="PTHR30204">
    <property type="entry name" value="REDOX-CYCLING DRUG-SENSING TRANSCRIPTIONAL ACTIVATOR SOXR"/>
    <property type="match status" value="1"/>
</dbReference>
<dbReference type="Proteomes" id="UP001213972">
    <property type="component" value="Chromosome"/>
</dbReference>
<protein>
    <submittedName>
        <fullName evidence="3">MerR family transcriptional regulator</fullName>
    </submittedName>
</protein>
<proteinExistence type="predicted"/>
<dbReference type="SUPFAM" id="SSF46955">
    <property type="entry name" value="Putative DNA-binding domain"/>
    <property type="match status" value="1"/>
</dbReference>
<evidence type="ECO:0000313" key="4">
    <source>
        <dbReference type="Proteomes" id="UP001213972"/>
    </source>
</evidence>
<sequence length="225" mass="24472">MSPATAPRGRSTSAGHLSIGQVLARLTPEFPLLSASKLRYLEVQGIVTPVRTESGYRKFSPVDVERLRTTLTMQRDYGIPLARIREYLDDPSGDLSSMPASIVQTARRHRRDEMLAASGASAGLLTDAISAGLIPAGDSFDDRALSMLRSLVALDAHGIQPRHLRSLRQAAERDVALVENALAPLLRKADAASRGRAHELAPELVRRLDELRAGILQTALERLTP</sequence>
<dbReference type="AlphaFoldDB" id="A0AAJ5W3X0"/>
<keyword evidence="1" id="KW-0238">DNA-binding</keyword>
<evidence type="ECO:0000313" key="3">
    <source>
        <dbReference type="EMBL" id="WEK14132.1"/>
    </source>
</evidence>